<keyword evidence="1" id="KW-0472">Membrane</keyword>
<dbReference type="STRING" id="1572751.PK98_08380"/>
<feature type="transmembrane region" description="Helical" evidence="1">
    <location>
        <begin position="113"/>
        <end position="141"/>
    </location>
</feature>
<feature type="transmembrane region" description="Helical" evidence="1">
    <location>
        <begin position="69"/>
        <end position="93"/>
    </location>
</feature>
<feature type="transmembrane region" description="Helical" evidence="1">
    <location>
        <begin position="198"/>
        <end position="222"/>
    </location>
</feature>
<dbReference type="AlphaFoldDB" id="A0A0B2C2N7"/>
<evidence type="ECO:0000313" key="2">
    <source>
        <dbReference type="EMBL" id="KHL26435.1"/>
    </source>
</evidence>
<feature type="transmembrane region" description="Helical" evidence="1">
    <location>
        <begin position="147"/>
        <end position="168"/>
    </location>
</feature>
<evidence type="ECO:0000256" key="1">
    <source>
        <dbReference type="SAM" id="Phobius"/>
    </source>
</evidence>
<evidence type="ECO:0000313" key="3">
    <source>
        <dbReference type="Proteomes" id="UP000030988"/>
    </source>
</evidence>
<name>A0A0B2C2N7_9SPHN</name>
<evidence type="ECO:0008006" key="4">
    <source>
        <dbReference type="Google" id="ProtNLM"/>
    </source>
</evidence>
<proteinExistence type="predicted"/>
<keyword evidence="1" id="KW-0812">Transmembrane</keyword>
<gene>
    <name evidence="2" type="ORF">PK98_08380</name>
</gene>
<dbReference type="RefSeq" id="WP_039095714.1">
    <property type="nucleotide sequence ID" value="NZ_JTDN01000001.1"/>
</dbReference>
<sequence length="304" mass="31169">MSVGSIIGGGVRLMREQPGTVAIWAAIHLGVVGLGIAAMQPWTAAIVAMQRQPVDPAMPPQLPSGMFGGLFLLYLAMLILMVVAFAAVVRAVVRPTGDRFAYLRLGMDELRLFGLGVILVIAGLIAEMVAILAVVLVAGLVSLVAGHAAAAIAGVLLGLALLCGAFYVQVRLSLSGALTVMRGRIAIRESWRMTRGHFWTLVGVFAVLSVGFILVMIVAVALTSPGLLSAYASMDPTAITAAAQQQIDRQTAGLTAGLIGQLVVSALAGTILGVVFCGAVATAALELGGDMSVADAAGQDRGID</sequence>
<accession>A0A0B2C2N7</accession>
<dbReference type="EMBL" id="JTDN01000001">
    <property type="protein sequence ID" value="KHL26435.1"/>
    <property type="molecule type" value="Genomic_DNA"/>
</dbReference>
<reference evidence="2 3" key="1">
    <citation type="submission" date="2014-11" db="EMBL/GenBank/DDBJ databases">
        <title>Draft genome sequence of Kirrobacter mercurialis.</title>
        <authorList>
            <person name="Coil D.A."/>
            <person name="Eisen J.A."/>
        </authorList>
    </citation>
    <scope>NUCLEOTIDE SEQUENCE [LARGE SCALE GENOMIC DNA]</scope>
    <source>
        <strain evidence="2 3">Coronado</strain>
    </source>
</reference>
<keyword evidence="1" id="KW-1133">Transmembrane helix</keyword>
<protein>
    <recommendedName>
        <fullName evidence="4">Glycerophosphoryl diester phosphodiesterase membrane domain-containing protein</fullName>
    </recommendedName>
</protein>
<dbReference type="Proteomes" id="UP000030988">
    <property type="component" value="Unassembled WGS sequence"/>
</dbReference>
<comment type="caution">
    <text evidence="2">The sequence shown here is derived from an EMBL/GenBank/DDBJ whole genome shotgun (WGS) entry which is preliminary data.</text>
</comment>
<keyword evidence="3" id="KW-1185">Reference proteome</keyword>
<feature type="transmembrane region" description="Helical" evidence="1">
    <location>
        <begin position="21"/>
        <end position="49"/>
    </location>
</feature>
<dbReference type="OrthoDB" id="7617808at2"/>
<organism evidence="2 3">
    <name type="scientific">Croceibacterium mercuriale</name>
    <dbReference type="NCBI Taxonomy" id="1572751"/>
    <lineage>
        <taxon>Bacteria</taxon>
        <taxon>Pseudomonadati</taxon>
        <taxon>Pseudomonadota</taxon>
        <taxon>Alphaproteobacteria</taxon>
        <taxon>Sphingomonadales</taxon>
        <taxon>Erythrobacteraceae</taxon>
        <taxon>Croceibacterium</taxon>
    </lineage>
</organism>
<feature type="transmembrane region" description="Helical" evidence="1">
    <location>
        <begin position="258"/>
        <end position="285"/>
    </location>
</feature>